<dbReference type="GO" id="GO:0015279">
    <property type="term" value="F:store-operated calcium channel activity"/>
    <property type="evidence" value="ECO:0007669"/>
    <property type="project" value="TreeGrafter"/>
</dbReference>
<dbReference type="PANTHER" id="PTHR10117">
    <property type="entry name" value="TRANSIENT RECEPTOR POTENTIAL CHANNEL"/>
    <property type="match status" value="1"/>
</dbReference>
<dbReference type="GO" id="GO:0005886">
    <property type="term" value="C:plasma membrane"/>
    <property type="evidence" value="ECO:0007669"/>
    <property type="project" value="TreeGrafter"/>
</dbReference>
<reference evidence="4" key="1">
    <citation type="submission" date="2020-05" db="UniProtKB">
        <authorList>
            <consortium name="EnsemblMetazoa"/>
        </authorList>
    </citation>
    <scope>IDENTIFICATION</scope>
    <source>
        <strain evidence="4">BB02</strain>
    </source>
</reference>
<dbReference type="PANTHER" id="PTHR10117:SF80">
    <property type="entry name" value="TRANSIENT-RECEPTOR-POTENTIAL-LIKE PROTEIN"/>
    <property type="match status" value="1"/>
</dbReference>
<evidence type="ECO:0000256" key="3">
    <source>
        <dbReference type="ARBA" id="ARBA00023303"/>
    </source>
</evidence>
<dbReference type="SMART" id="SM00248">
    <property type="entry name" value="ANK"/>
    <property type="match status" value="3"/>
</dbReference>
<dbReference type="GO" id="GO:0007338">
    <property type="term" value="P:single fertilization"/>
    <property type="evidence" value="ECO:0007669"/>
    <property type="project" value="TreeGrafter"/>
</dbReference>
<dbReference type="Proteomes" id="UP000076420">
    <property type="component" value="Unassembled WGS sequence"/>
</dbReference>
<evidence type="ECO:0000313" key="4">
    <source>
        <dbReference type="EnsemblMetazoa" id="BGLB013362-PB"/>
    </source>
</evidence>
<proteinExistence type="predicted"/>
<protein>
    <submittedName>
        <fullName evidence="4">Uncharacterized protein</fullName>
    </submittedName>
</protein>
<evidence type="ECO:0000256" key="1">
    <source>
        <dbReference type="ARBA" id="ARBA00022448"/>
    </source>
</evidence>
<evidence type="ECO:0000313" key="5">
    <source>
        <dbReference type="Proteomes" id="UP000076420"/>
    </source>
</evidence>
<dbReference type="GO" id="GO:0051480">
    <property type="term" value="P:regulation of cytosolic calcium ion concentration"/>
    <property type="evidence" value="ECO:0007669"/>
    <property type="project" value="TreeGrafter"/>
</dbReference>
<dbReference type="Gene3D" id="1.25.40.20">
    <property type="entry name" value="Ankyrin repeat-containing domain"/>
    <property type="match status" value="1"/>
</dbReference>
<dbReference type="GO" id="GO:0034703">
    <property type="term" value="C:cation channel complex"/>
    <property type="evidence" value="ECO:0007669"/>
    <property type="project" value="TreeGrafter"/>
</dbReference>
<sequence length="195" mass="21882">MVGGPVSQSKSPYQRARLRHVEIPLETIKYGHRMDPQERVFLDAVEKGDVPTVIRCLSSEPPVSVNCTDMLGRSAIQIAVDNENIELVELLLSQEGVKIGDALLYAIREGVYRIVEMLIDHPSISRNMLGTEWSRTRYVDDESFDYSPDISPVILAAHCNQFEILQLLLVHGASIDRPHELSCSCKRCQAKVHAD</sequence>
<dbReference type="InterPro" id="IPR002110">
    <property type="entry name" value="Ankyrin_rpt"/>
</dbReference>
<organism evidence="4 5">
    <name type="scientific">Biomphalaria glabrata</name>
    <name type="common">Bloodfluke planorb</name>
    <name type="synonym">Freshwater snail</name>
    <dbReference type="NCBI Taxonomy" id="6526"/>
    <lineage>
        <taxon>Eukaryota</taxon>
        <taxon>Metazoa</taxon>
        <taxon>Spiralia</taxon>
        <taxon>Lophotrochozoa</taxon>
        <taxon>Mollusca</taxon>
        <taxon>Gastropoda</taxon>
        <taxon>Heterobranchia</taxon>
        <taxon>Euthyneura</taxon>
        <taxon>Panpulmonata</taxon>
        <taxon>Hygrophila</taxon>
        <taxon>Lymnaeoidea</taxon>
        <taxon>Planorbidae</taxon>
        <taxon>Biomphalaria</taxon>
    </lineage>
</organism>
<dbReference type="InterPro" id="IPR002153">
    <property type="entry name" value="TRPC_channel"/>
</dbReference>
<keyword evidence="2" id="KW-0406">Ion transport</keyword>
<dbReference type="SUPFAM" id="SSF48403">
    <property type="entry name" value="Ankyrin repeat"/>
    <property type="match status" value="1"/>
</dbReference>
<dbReference type="AlphaFoldDB" id="A0A2C9K562"/>
<dbReference type="EnsemblMetazoa" id="BGLB013362-RB">
    <property type="protein sequence ID" value="BGLB013362-PB"/>
    <property type="gene ID" value="BGLB013362"/>
</dbReference>
<dbReference type="VEuPathDB" id="VectorBase:BGLAX_028799"/>
<name>A0A2C9K562_BIOGL</name>
<gene>
    <name evidence="4" type="primary">106051731</name>
</gene>
<keyword evidence="1" id="KW-0813">Transport</keyword>
<dbReference type="InterPro" id="IPR036770">
    <property type="entry name" value="Ankyrin_rpt-contain_sf"/>
</dbReference>
<dbReference type="STRING" id="6526.A0A2C9K562"/>
<dbReference type="VEuPathDB" id="VectorBase:BGLB013362"/>
<keyword evidence="3" id="KW-0407">Ion channel</keyword>
<dbReference type="Pfam" id="PF00023">
    <property type="entry name" value="Ank"/>
    <property type="match status" value="1"/>
</dbReference>
<dbReference type="KEGG" id="bgt:106051731"/>
<dbReference type="Pfam" id="PF12796">
    <property type="entry name" value="Ank_2"/>
    <property type="match status" value="1"/>
</dbReference>
<evidence type="ECO:0000256" key="2">
    <source>
        <dbReference type="ARBA" id="ARBA00023065"/>
    </source>
</evidence>
<accession>A0A2C9K562</accession>
<dbReference type="GO" id="GO:0070679">
    <property type="term" value="F:inositol 1,4,5 trisphosphate binding"/>
    <property type="evidence" value="ECO:0007669"/>
    <property type="project" value="TreeGrafter"/>
</dbReference>